<gene>
    <name evidence="2" type="ORF">ABIC99_003393</name>
    <name evidence="3" type="ORF">EWH46_02575</name>
</gene>
<name>A0A5C1PWK3_9BURK</name>
<feature type="region of interest" description="Disordered" evidence="1">
    <location>
        <begin position="281"/>
        <end position="306"/>
    </location>
</feature>
<reference evidence="3 4" key="1">
    <citation type="submission" date="2019-02" db="EMBL/GenBank/DDBJ databases">
        <title>Complete Genome Sequence and Methylome Analysis of Sphaerotilus natans subsp. sulfidivorans D-507.</title>
        <authorList>
            <person name="Fomenkov A."/>
            <person name="Gridneva E."/>
            <person name="Smolyakov D."/>
            <person name="Dubinina G."/>
            <person name="Vincze T."/>
            <person name="Grabovich M."/>
            <person name="Roberts R.J."/>
        </authorList>
    </citation>
    <scope>NUCLEOTIDE SEQUENCE [LARGE SCALE GENOMIC DNA]</scope>
    <source>
        <strain evidence="3 4">D-507</strain>
    </source>
</reference>
<dbReference type="EMBL" id="JBEPLS010000019">
    <property type="protein sequence ID" value="MET3605563.1"/>
    <property type="molecule type" value="Genomic_DNA"/>
</dbReference>
<evidence type="ECO:0000256" key="1">
    <source>
        <dbReference type="SAM" id="MobiDB-lite"/>
    </source>
</evidence>
<reference evidence="2 5" key="2">
    <citation type="submission" date="2024-06" db="EMBL/GenBank/DDBJ databases">
        <title>Genomic Encyclopedia of Type Strains, Phase IV (KMG-IV): sequencing the most valuable type-strain genomes for metagenomic binning, comparative biology and taxonomic classification.</title>
        <authorList>
            <person name="Goeker M."/>
        </authorList>
    </citation>
    <scope>NUCLEOTIDE SEQUENCE [LARGE SCALE GENOMIC DNA]</scope>
    <source>
        <strain evidence="2 5">D-501</strain>
    </source>
</reference>
<keyword evidence="5" id="KW-1185">Reference proteome</keyword>
<sequence length="306" mass="32340">MTTNVTADTRQAFERLRRLSAELDGISVDWQRFAQLAEQSGPAPDRVGQIDALAAVLVGAGLQRADTQRAVGLLLALPAAEAAIASASPQAFAALLRDLAADGDAEGLALALHEGPADPHRYAAHVRELVESIGVADCDDLGALKVRAVMAAAKPGCVIGEELAGAIVDAIDAWARLKVETPEQRAIREAFNEARRLMDLHGDRDPRTMDAVIKALEWQDPGCCARMLAQGGLTMPAPTHCAEDGTRLYSLDSIADALGANVGELQAVAEDMEAVVRIHPPSLTPPASRIPASSTCQDTTHRRSGR</sequence>
<organism evidence="3 4">
    <name type="scientific">Sphaerotilus sulfidivorans</name>
    <dbReference type="NCBI Taxonomy" id="639200"/>
    <lineage>
        <taxon>Bacteria</taxon>
        <taxon>Pseudomonadati</taxon>
        <taxon>Pseudomonadota</taxon>
        <taxon>Betaproteobacteria</taxon>
        <taxon>Burkholderiales</taxon>
        <taxon>Sphaerotilaceae</taxon>
        <taxon>Sphaerotilus</taxon>
    </lineage>
</organism>
<proteinExistence type="predicted"/>
<evidence type="ECO:0000313" key="2">
    <source>
        <dbReference type="EMBL" id="MET3605563.1"/>
    </source>
</evidence>
<dbReference type="RefSeq" id="WP_149502526.1">
    <property type="nucleotide sequence ID" value="NZ_CP035708.1"/>
</dbReference>
<dbReference type="AlphaFoldDB" id="A0A5C1PWK3"/>
<dbReference type="Proteomes" id="UP000323522">
    <property type="component" value="Chromosome"/>
</dbReference>
<accession>A0A5C1PWK3</accession>
<evidence type="ECO:0000313" key="4">
    <source>
        <dbReference type="Proteomes" id="UP000323522"/>
    </source>
</evidence>
<dbReference type="EMBL" id="CP035708">
    <property type="protein sequence ID" value="QEM99766.1"/>
    <property type="molecule type" value="Genomic_DNA"/>
</dbReference>
<dbReference type="Proteomes" id="UP001549111">
    <property type="component" value="Unassembled WGS sequence"/>
</dbReference>
<evidence type="ECO:0000313" key="3">
    <source>
        <dbReference type="EMBL" id="QEM99766.1"/>
    </source>
</evidence>
<protein>
    <submittedName>
        <fullName evidence="3">Uncharacterized protein</fullName>
    </submittedName>
</protein>
<evidence type="ECO:0000313" key="5">
    <source>
        <dbReference type="Proteomes" id="UP001549111"/>
    </source>
</evidence>
<dbReference type="KEGG" id="snn:EWH46_02575"/>